<feature type="transmembrane region" description="Helical" evidence="1">
    <location>
        <begin position="96"/>
        <end position="119"/>
    </location>
</feature>
<dbReference type="Proteomes" id="UP000217999">
    <property type="component" value="Unassembled WGS sequence"/>
</dbReference>
<comment type="caution">
    <text evidence="3">The sequence shown here is derived from an EMBL/GenBank/DDBJ whole genome shotgun (WGS) entry which is preliminary data.</text>
</comment>
<accession>A0A2A2ABV0</accession>
<feature type="transmembrane region" description="Helical" evidence="1">
    <location>
        <begin position="131"/>
        <end position="148"/>
    </location>
</feature>
<dbReference type="AlphaFoldDB" id="A0A2A2AUS6"/>
<keyword evidence="1" id="KW-0472">Membrane</keyword>
<proteinExistence type="predicted"/>
<evidence type="ECO:0000256" key="1">
    <source>
        <dbReference type="SAM" id="Phobius"/>
    </source>
</evidence>
<name>A0A2A2AUS6_9BURK</name>
<organism evidence="3 5">
    <name type="scientific">Vandammella animalimorsus</name>
    <dbReference type="NCBI Taxonomy" id="2029117"/>
    <lineage>
        <taxon>Bacteria</taxon>
        <taxon>Pseudomonadati</taxon>
        <taxon>Pseudomonadota</taxon>
        <taxon>Betaproteobacteria</taxon>
        <taxon>Burkholderiales</taxon>
        <taxon>Comamonadaceae</taxon>
        <taxon>Vandammella</taxon>
    </lineage>
</organism>
<feature type="transmembrane region" description="Helical" evidence="1">
    <location>
        <begin position="34"/>
        <end position="55"/>
    </location>
</feature>
<reference evidence="4 5" key="1">
    <citation type="submission" date="2017-08" db="EMBL/GenBank/DDBJ databases">
        <title>WGS of Clinical strains of the CDC Group NO-1 linked to zoonotic infections in humans.</title>
        <authorList>
            <person name="Bernier A.-M."/>
            <person name="Bernard K."/>
        </authorList>
    </citation>
    <scope>NUCLEOTIDE SEQUENCE [LARGE SCALE GENOMIC DNA]</scope>
    <source>
        <strain evidence="2 4">NML03-0146</strain>
        <strain evidence="3 5">NML79-0751</strain>
    </source>
</reference>
<gene>
    <name evidence="2" type="ORF">CK620_05285</name>
    <name evidence="3" type="ORF">CK623_00630</name>
</gene>
<dbReference type="EMBL" id="NSJF01000002">
    <property type="protein sequence ID" value="PAT35296.1"/>
    <property type="molecule type" value="Genomic_DNA"/>
</dbReference>
<dbReference type="RefSeq" id="WP_095549408.1">
    <property type="nucleotide sequence ID" value="NZ_NSJD01000001.1"/>
</dbReference>
<evidence type="ECO:0000313" key="3">
    <source>
        <dbReference type="EMBL" id="PAT41481.1"/>
    </source>
</evidence>
<feature type="transmembrane region" description="Helical" evidence="1">
    <location>
        <begin position="67"/>
        <end position="90"/>
    </location>
</feature>
<dbReference type="PANTHER" id="PTHR34821">
    <property type="entry name" value="INNER MEMBRANE PROTEIN YDCZ"/>
    <property type="match status" value="1"/>
</dbReference>
<dbReference type="PANTHER" id="PTHR34821:SF2">
    <property type="entry name" value="INNER MEMBRANE PROTEIN YDCZ"/>
    <property type="match status" value="1"/>
</dbReference>
<accession>A0A2A2AUS6</accession>
<evidence type="ECO:0008006" key="6">
    <source>
        <dbReference type="Google" id="ProtNLM"/>
    </source>
</evidence>
<protein>
    <recommendedName>
        <fullName evidence="6">Transporter family-2 protein</fullName>
    </recommendedName>
</protein>
<evidence type="ECO:0000313" key="4">
    <source>
        <dbReference type="Proteomes" id="UP000217999"/>
    </source>
</evidence>
<evidence type="ECO:0000313" key="2">
    <source>
        <dbReference type="EMBL" id="PAT35296.1"/>
    </source>
</evidence>
<evidence type="ECO:0000313" key="5">
    <source>
        <dbReference type="Proteomes" id="UP000218644"/>
    </source>
</evidence>
<dbReference type="GO" id="GO:0005886">
    <property type="term" value="C:plasma membrane"/>
    <property type="evidence" value="ECO:0007669"/>
    <property type="project" value="TreeGrafter"/>
</dbReference>
<dbReference type="EMBL" id="NSJD01000001">
    <property type="protein sequence ID" value="PAT41481.1"/>
    <property type="molecule type" value="Genomic_DNA"/>
</dbReference>
<sequence length="152" mass="15806">MQTLFLLAAFSIGMAVPFQAGANALLGRTLGHPLWATLVSLLVSLLCVLPLLLWFRVPAAKFPAVSALPWWAWSGGLWGAAFVTGALLLVPRIGAAPFMLCVVAGQVLISVAIDHFGLMGLPVKAANPGRIGGVALVLLGAAWLQWAGRGEG</sequence>
<dbReference type="InterPro" id="IPR006750">
    <property type="entry name" value="YdcZ"/>
</dbReference>
<dbReference type="Proteomes" id="UP000218644">
    <property type="component" value="Unassembled WGS sequence"/>
</dbReference>
<dbReference type="Pfam" id="PF04657">
    <property type="entry name" value="DMT_YdcZ"/>
    <property type="match status" value="1"/>
</dbReference>
<keyword evidence="1" id="KW-1133">Transmembrane helix</keyword>
<keyword evidence="1" id="KW-0812">Transmembrane</keyword>